<gene>
    <name evidence="1" type="ORF">SAMN04488516_1113</name>
</gene>
<organism evidence="1 2">
    <name type="scientific">Desulfonauticus submarinus</name>
    <dbReference type="NCBI Taxonomy" id="206665"/>
    <lineage>
        <taxon>Bacteria</taxon>
        <taxon>Pseudomonadati</taxon>
        <taxon>Thermodesulfobacteriota</taxon>
        <taxon>Desulfovibrionia</taxon>
        <taxon>Desulfovibrionales</taxon>
        <taxon>Desulfonauticaceae</taxon>
        <taxon>Desulfonauticus</taxon>
    </lineage>
</organism>
<dbReference type="EMBL" id="FNIN01000011">
    <property type="protein sequence ID" value="SDN90044.1"/>
    <property type="molecule type" value="Genomic_DNA"/>
</dbReference>
<dbReference type="OrthoDB" id="9157385at2"/>
<dbReference type="InterPro" id="IPR032675">
    <property type="entry name" value="LRR_dom_sf"/>
</dbReference>
<keyword evidence="2" id="KW-1185">Reference proteome</keyword>
<protein>
    <recommendedName>
        <fullName evidence="3">Leucine Rich repeat-containing protein</fullName>
    </recommendedName>
</protein>
<name>A0A1H0F5Y5_9BACT</name>
<evidence type="ECO:0000313" key="1">
    <source>
        <dbReference type="EMBL" id="SDN90044.1"/>
    </source>
</evidence>
<dbReference type="AlphaFoldDB" id="A0A1H0F5Y5"/>
<proteinExistence type="predicted"/>
<dbReference type="Gene3D" id="3.80.10.10">
    <property type="entry name" value="Ribonuclease Inhibitor"/>
    <property type="match status" value="1"/>
</dbReference>
<reference evidence="1 2" key="1">
    <citation type="submission" date="2016-10" db="EMBL/GenBank/DDBJ databases">
        <authorList>
            <person name="de Groot N.N."/>
        </authorList>
    </citation>
    <scope>NUCLEOTIDE SEQUENCE [LARGE SCALE GENOMIC DNA]</scope>
    <source>
        <strain evidence="1 2">DSM 15269</strain>
    </source>
</reference>
<accession>A0A1H0F5Y5</accession>
<sequence length="232" mass="27032">MPVERIGKFLRFDDLGITPSLGVETDKIDECIAEVNKSGIKGLFGCPVFGFKQDNLDFLKETPDVEQLWFWEINLKNIDGIYNLKNLRYFGIQEKRAPIDFSMFSELEHMVWNYTKKDEGLIELLKVKNFDLWRYNPKAKSYDGLCIPPNTEKLEVNWANPSTLEGLQCLPRLREIQFHYCRNLTTLKGLEVIAPNLEKIVVTRCKNMTDNDALNELKNIKYAYINNERIIS</sequence>
<evidence type="ECO:0008006" key="3">
    <source>
        <dbReference type="Google" id="ProtNLM"/>
    </source>
</evidence>
<dbReference type="RefSeq" id="WP_092065930.1">
    <property type="nucleotide sequence ID" value="NZ_FNIN01000011.1"/>
</dbReference>
<evidence type="ECO:0000313" key="2">
    <source>
        <dbReference type="Proteomes" id="UP000199602"/>
    </source>
</evidence>
<dbReference type="SUPFAM" id="SSF52058">
    <property type="entry name" value="L domain-like"/>
    <property type="match status" value="1"/>
</dbReference>
<dbReference type="Proteomes" id="UP000199602">
    <property type="component" value="Unassembled WGS sequence"/>
</dbReference>
<dbReference type="STRING" id="206665.SAMN04488516_1113"/>